<dbReference type="Proteomes" id="UP001141253">
    <property type="component" value="Chromosome 7"/>
</dbReference>
<name>A0ABQ9AZE5_9ROSI</name>
<organism evidence="1 2">
    <name type="scientific">Salix suchowensis</name>
    <dbReference type="NCBI Taxonomy" id="1278906"/>
    <lineage>
        <taxon>Eukaryota</taxon>
        <taxon>Viridiplantae</taxon>
        <taxon>Streptophyta</taxon>
        <taxon>Embryophyta</taxon>
        <taxon>Tracheophyta</taxon>
        <taxon>Spermatophyta</taxon>
        <taxon>Magnoliopsida</taxon>
        <taxon>eudicotyledons</taxon>
        <taxon>Gunneridae</taxon>
        <taxon>Pentapetalae</taxon>
        <taxon>rosids</taxon>
        <taxon>fabids</taxon>
        <taxon>Malpighiales</taxon>
        <taxon>Salicaceae</taxon>
        <taxon>Saliceae</taxon>
        <taxon>Salix</taxon>
    </lineage>
</organism>
<reference evidence="1" key="2">
    <citation type="journal article" date="2023" name="Int. J. Mol. Sci.">
        <title>De Novo Assembly and Annotation of 11 Diverse Shrub Willow (Salix) Genomes Reveals Novel Gene Organization in Sex-Linked Regions.</title>
        <authorList>
            <person name="Hyden B."/>
            <person name="Feng K."/>
            <person name="Yates T.B."/>
            <person name="Jawdy S."/>
            <person name="Cereghino C."/>
            <person name="Smart L.B."/>
            <person name="Muchero W."/>
        </authorList>
    </citation>
    <scope>NUCLEOTIDE SEQUENCE</scope>
    <source>
        <tissue evidence="1">Shoot tip</tissue>
    </source>
</reference>
<protein>
    <submittedName>
        <fullName evidence="1">Uncharacterized protein</fullName>
    </submittedName>
</protein>
<dbReference type="EMBL" id="JAPFFI010000014">
    <property type="protein sequence ID" value="KAJ6366916.1"/>
    <property type="molecule type" value="Genomic_DNA"/>
</dbReference>
<comment type="caution">
    <text evidence="1">The sequence shown here is derived from an EMBL/GenBank/DDBJ whole genome shotgun (WGS) entry which is preliminary data.</text>
</comment>
<evidence type="ECO:0000313" key="2">
    <source>
        <dbReference type="Proteomes" id="UP001141253"/>
    </source>
</evidence>
<proteinExistence type="predicted"/>
<reference evidence="1" key="1">
    <citation type="submission" date="2022-10" db="EMBL/GenBank/DDBJ databases">
        <authorList>
            <person name="Hyden B.L."/>
            <person name="Feng K."/>
            <person name="Yates T."/>
            <person name="Jawdy S."/>
            <person name="Smart L.B."/>
            <person name="Muchero W."/>
        </authorList>
    </citation>
    <scope>NUCLEOTIDE SEQUENCE</scope>
    <source>
        <tissue evidence="1">Shoot tip</tissue>
    </source>
</reference>
<evidence type="ECO:0000313" key="1">
    <source>
        <dbReference type="EMBL" id="KAJ6366916.1"/>
    </source>
</evidence>
<gene>
    <name evidence="1" type="ORF">OIU77_003318</name>
</gene>
<accession>A0ABQ9AZE5</accession>
<keyword evidence="2" id="KW-1185">Reference proteome</keyword>
<sequence>MACTNSTLFLALCDLHQFLDLESYCGHNKLKIFQICPN</sequence>